<organism evidence="3 4">
    <name type="scientific">Candidatus Falkowbacteria bacterium HGW-Falkowbacteria-1</name>
    <dbReference type="NCBI Taxonomy" id="2013768"/>
    <lineage>
        <taxon>Bacteria</taxon>
        <taxon>Candidatus Falkowiibacteriota</taxon>
    </lineage>
</organism>
<feature type="transmembrane region" description="Helical" evidence="2">
    <location>
        <begin position="38"/>
        <end position="57"/>
    </location>
</feature>
<keyword evidence="2" id="KW-0472">Membrane</keyword>
<keyword evidence="2" id="KW-1133">Transmembrane helix</keyword>
<accession>A0A2N2EA68</accession>
<reference evidence="3 4" key="1">
    <citation type="journal article" date="2017" name="ISME J.">
        <title>Potential for microbial H2 and metal transformations associated with novel bacteria and archaea in deep terrestrial subsurface sediments.</title>
        <authorList>
            <person name="Hernsdorf A.W."/>
            <person name="Amano Y."/>
            <person name="Miyakawa K."/>
            <person name="Ise K."/>
            <person name="Suzuki Y."/>
            <person name="Anantharaman K."/>
            <person name="Probst A."/>
            <person name="Burstein D."/>
            <person name="Thomas B.C."/>
            <person name="Banfield J.F."/>
        </authorList>
    </citation>
    <scope>NUCLEOTIDE SEQUENCE [LARGE SCALE GENOMIC DNA]</scope>
    <source>
        <strain evidence="3">HGW-Falkowbacteria-1</strain>
    </source>
</reference>
<protein>
    <submittedName>
        <fullName evidence="3">Uncharacterized protein</fullName>
    </submittedName>
</protein>
<feature type="region of interest" description="Disordered" evidence="1">
    <location>
        <begin position="1"/>
        <end position="28"/>
    </location>
</feature>
<dbReference type="EMBL" id="PHAI01000001">
    <property type="protein sequence ID" value="PKM91620.1"/>
    <property type="molecule type" value="Genomic_DNA"/>
</dbReference>
<comment type="caution">
    <text evidence="3">The sequence shown here is derived from an EMBL/GenBank/DDBJ whole genome shotgun (WGS) entry which is preliminary data.</text>
</comment>
<sequence>MEHKHEHSSECKHEHHEEKKEIKTEKISEKSKKQQQTVFILISALVLLLLAVLIFKFPPKEKNTLTLEDAKIKTESFINENLMMPGTKATIENAEEEYGLYKLSVNVGTGENIESYIDKKGTLFFPQAFEIDTYVNPYLDEAAVNIEEAGAENEEPVLKLEETGATE</sequence>
<evidence type="ECO:0000256" key="1">
    <source>
        <dbReference type="SAM" id="MobiDB-lite"/>
    </source>
</evidence>
<evidence type="ECO:0000313" key="4">
    <source>
        <dbReference type="Proteomes" id="UP000233517"/>
    </source>
</evidence>
<proteinExistence type="predicted"/>
<dbReference type="AlphaFoldDB" id="A0A2N2EA68"/>
<dbReference type="Proteomes" id="UP000233517">
    <property type="component" value="Unassembled WGS sequence"/>
</dbReference>
<name>A0A2N2EA68_9BACT</name>
<keyword evidence="2" id="KW-0812">Transmembrane</keyword>
<evidence type="ECO:0000256" key="2">
    <source>
        <dbReference type="SAM" id="Phobius"/>
    </source>
</evidence>
<evidence type="ECO:0000313" key="3">
    <source>
        <dbReference type="EMBL" id="PKM91620.1"/>
    </source>
</evidence>
<gene>
    <name evidence="3" type="ORF">CVU82_00185</name>
</gene>